<feature type="transmembrane region" description="Helical" evidence="2">
    <location>
        <begin position="91"/>
        <end position="112"/>
    </location>
</feature>
<dbReference type="EMBL" id="JAWZYT010000553">
    <property type="protein sequence ID" value="KAK4321925.1"/>
    <property type="molecule type" value="Genomic_DNA"/>
</dbReference>
<accession>A0AAE1Q992</accession>
<keyword evidence="2" id="KW-0472">Membrane</keyword>
<feature type="region of interest" description="Disordered" evidence="1">
    <location>
        <begin position="65"/>
        <end position="84"/>
    </location>
</feature>
<evidence type="ECO:0000256" key="1">
    <source>
        <dbReference type="SAM" id="MobiDB-lite"/>
    </source>
</evidence>
<protein>
    <submittedName>
        <fullName evidence="3">Uncharacterized protein</fullName>
    </submittedName>
</protein>
<dbReference type="AlphaFoldDB" id="A0AAE1Q992"/>
<feature type="transmembrane region" description="Helical" evidence="2">
    <location>
        <begin position="12"/>
        <end position="35"/>
    </location>
</feature>
<reference evidence="3" key="1">
    <citation type="submission" date="2023-11" db="EMBL/GenBank/DDBJ databases">
        <title>Genome assemblies of two species of porcelain crab, Petrolisthes cinctipes and Petrolisthes manimaculis (Anomura: Porcellanidae).</title>
        <authorList>
            <person name="Angst P."/>
        </authorList>
    </citation>
    <scope>NUCLEOTIDE SEQUENCE</scope>
    <source>
        <strain evidence="3">PB745_02</strain>
        <tissue evidence="3">Gill</tissue>
    </source>
</reference>
<keyword evidence="2" id="KW-0812">Transmembrane</keyword>
<name>A0AAE1Q992_9EUCA</name>
<organism evidence="3 4">
    <name type="scientific">Petrolisthes manimaculis</name>
    <dbReference type="NCBI Taxonomy" id="1843537"/>
    <lineage>
        <taxon>Eukaryota</taxon>
        <taxon>Metazoa</taxon>
        <taxon>Ecdysozoa</taxon>
        <taxon>Arthropoda</taxon>
        <taxon>Crustacea</taxon>
        <taxon>Multicrustacea</taxon>
        <taxon>Malacostraca</taxon>
        <taxon>Eumalacostraca</taxon>
        <taxon>Eucarida</taxon>
        <taxon>Decapoda</taxon>
        <taxon>Pleocyemata</taxon>
        <taxon>Anomura</taxon>
        <taxon>Galatheoidea</taxon>
        <taxon>Porcellanidae</taxon>
        <taxon>Petrolisthes</taxon>
    </lineage>
</organism>
<evidence type="ECO:0000313" key="3">
    <source>
        <dbReference type="EMBL" id="KAK4321925.1"/>
    </source>
</evidence>
<evidence type="ECO:0000256" key="2">
    <source>
        <dbReference type="SAM" id="Phobius"/>
    </source>
</evidence>
<sequence length="119" mass="12582">MGDDGEVSIYDLSYCFMGILGAVTTMLINSAVSILTGGEEGSDATKAVKQGRGVPSSSQTIQVGVAAQHSSSPPGEHRTRQARRWGGGRDYAAHVLTPYSLLLASSYLILLLHPPTMFT</sequence>
<dbReference type="Proteomes" id="UP001292094">
    <property type="component" value="Unassembled WGS sequence"/>
</dbReference>
<evidence type="ECO:0000313" key="4">
    <source>
        <dbReference type="Proteomes" id="UP001292094"/>
    </source>
</evidence>
<gene>
    <name evidence="3" type="ORF">Pmani_007307</name>
</gene>
<proteinExistence type="predicted"/>
<keyword evidence="2" id="KW-1133">Transmembrane helix</keyword>
<keyword evidence="4" id="KW-1185">Reference proteome</keyword>
<comment type="caution">
    <text evidence="3">The sequence shown here is derived from an EMBL/GenBank/DDBJ whole genome shotgun (WGS) entry which is preliminary data.</text>
</comment>